<gene>
    <name evidence="1" type="ORF">M2256_001860</name>
</gene>
<dbReference type="EMBL" id="JAOQNN010000001">
    <property type="protein sequence ID" value="MCW2281402.1"/>
    <property type="molecule type" value="Genomic_DNA"/>
</dbReference>
<dbReference type="Proteomes" id="UP001207687">
    <property type="component" value="Unassembled WGS sequence"/>
</dbReference>
<proteinExistence type="predicted"/>
<organism evidence="1 2">
    <name type="scientific">Lactococcus lactis</name>
    <dbReference type="NCBI Taxonomy" id="1358"/>
    <lineage>
        <taxon>Bacteria</taxon>
        <taxon>Bacillati</taxon>
        <taxon>Bacillota</taxon>
        <taxon>Bacilli</taxon>
        <taxon>Lactobacillales</taxon>
        <taxon>Streptococcaceae</taxon>
        <taxon>Lactococcus</taxon>
    </lineage>
</organism>
<evidence type="ECO:0000313" key="2">
    <source>
        <dbReference type="Proteomes" id="UP001207687"/>
    </source>
</evidence>
<protein>
    <submittedName>
        <fullName evidence="1">Uncharacterized protein</fullName>
    </submittedName>
</protein>
<name>A0AAW5TRF4_9LACT</name>
<dbReference type="AlphaFoldDB" id="A0AAW5TRF4"/>
<accession>A0AAW5TRF4</accession>
<sequence>MNNELLAIGIEELLNRTTEILKNQQLIIENLGIKKED</sequence>
<comment type="caution">
    <text evidence="1">The sequence shown here is derived from an EMBL/GenBank/DDBJ whole genome shotgun (WGS) entry which is preliminary data.</text>
</comment>
<evidence type="ECO:0000313" key="1">
    <source>
        <dbReference type="EMBL" id="MCW2281402.1"/>
    </source>
</evidence>
<reference evidence="1" key="1">
    <citation type="submission" date="2023-08" db="EMBL/GenBank/DDBJ databases">
        <title>Genomic analyses of the natural microbiome of Caenorhabditis elegans.</title>
        <authorList>
            <person name="Samuel B."/>
        </authorList>
    </citation>
    <scope>NUCLEOTIDE SEQUENCE</scope>
    <source>
        <strain evidence="1">BIGb0220</strain>
    </source>
</reference>